<dbReference type="RefSeq" id="WP_105020174.1">
    <property type="nucleotide sequence ID" value="NZ_MSCM01000001.1"/>
</dbReference>
<dbReference type="Pfam" id="PF10677">
    <property type="entry name" value="DUF2490"/>
    <property type="match status" value="1"/>
</dbReference>
<comment type="caution">
    <text evidence="2">The sequence shown here is derived from an EMBL/GenBank/DDBJ whole genome shotgun (WGS) entry which is preliminary data.</text>
</comment>
<accession>A0A2S7WWG0</accession>
<gene>
    <name evidence="2" type="ORF">BTO16_03035</name>
</gene>
<reference evidence="2 3" key="1">
    <citation type="submission" date="2016-12" db="EMBL/GenBank/DDBJ databases">
        <title>Trade-off between light-utilization and light-protection in marine flavobacteria.</title>
        <authorList>
            <person name="Kumagai Y."/>
            <person name="Yoshizawa S."/>
            <person name="Kogure K."/>
            <person name="Iwasaki W."/>
        </authorList>
    </citation>
    <scope>NUCLEOTIDE SEQUENCE [LARGE SCALE GENOMIC DNA]</scope>
    <source>
        <strain evidence="2 3">ATCC 43844</strain>
    </source>
</reference>
<evidence type="ECO:0000313" key="2">
    <source>
        <dbReference type="EMBL" id="PQJ81602.1"/>
    </source>
</evidence>
<evidence type="ECO:0000313" key="3">
    <source>
        <dbReference type="Proteomes" id="UP000239068"/>
    </source>
</evidence>
<evidence type="ECO:0000256" key="1">
    <source>
        <dbReference type="SAM" id="SignalP"/>
    </source>
</evidence>
<keyword evidence="1" id="KW-0732">Signal</keyword>
<organism evidence="2 3">
    <name type="scientific">Polaribacter glomeratus</name>
    <dbReference type="NCBI Taxonomy" id="102"/>
    <lineage>
        <taxon>Bacteria</taxon>
        <taxon>Pseudomonadati</taxon>
        <taxon>Bacteroidota</taxon>
        <taxon>Flavobacteriia</taxon>
        <taxon>Flavobacteriales</taxon>
        <taxon>Flavobacteriaceae</taxon>
    </lineage>
</organism>
<feature type="signal peptide" evidence="1">
    <location>
        <begin position="1"/>
        <end position="19"/>
    </location>
</feature>
<evidence type="ECO:0008006" key="4">
    <source>
        <dbReference type="Google" id="ProtNLM"/>
    </source>
</evidence>
<dbReference type="Proteomes" id="UP000239068">
    <property type="component" value="Unassembled WGS sequence"/>
</dbReference>
<keyword evidence="3" id="KW-1185">Reference proteome</keyword>
<proteinExistence type="predicted"/>
<protein>
    <recommendedName>
        <fullName evidence="4">DUF2490 domain-containing protein</fullName>
    </recommendedName>
</protein>
<name>A0A2S7WWG0_9FLAO</name>
<sequence>MKKVFLFILFSISFTNFNAQTKTEQSFGSWYLIYGTHKISNNWSILTGFEERNYQTLKNYNLTLYTVGANYKISNKFTATLGYMYLDIDRTFDSDVDPNTIENRHYEQISYTSNFLNFPFYQRVRFEHRHLNSVEINTLINRIRYRFKTKIALNQTFYLMASNESFLNFKGNLYAENRFISSLGFKASKNISLEIGYLGHYINNLHLDRLQFGLFFNTDLSKKATN</sequence>
<dbReference type="SUPFAM" id="SSF56935">
    <property type="entry name" value="Porins"/>
    <property type="match status" value="1"/>
</dbReference>
<dbReference type="AlphaFoldDB" id="A0A2S7WWG0"/>
<feature type="chain" id="PRO_5015692390" description="DUF2490 domain-containing protein" evidence="1">
    <location>
        <begin position="20"/>
        <end position="226"/>
    </location>
</feature>
<dbReference type="InterPro" id="IPR019619">
    <property type="entry name" value="DUF2490"/>
</dbReference>
<dbReference type="OrthoDB" id="1118734at2"/>
<dbReference type="EMBL" id="MSCM01000001">
    <property type="protein sequence ID" value="PQJ81602.1"/>
    <property type="molecule type" value="Genomic_DNA"/>
</dbReference>